<dbReference type="PANTHER" id="PTHR42966:SF1">
    <property type="entry name" value="SIALIC ACID SYNTHASE"/>
    <property type="match status" value="1"/>
</dbReference>
<feature type="compositionally biased region" description="Basic and acidic residues" evidence="1">
    <location>
        <begin position="263"/>
        <end position="274"/>
    </location>
</feature>
<dbReference type="InterPro" id="IPR013785">
    <property type="entry name" value="Aldolase_TIM"/>
</dbReference>
<dbReference type="InterPro" id="IPR013132">
    <property type="entry name" value="PseI/NeuA/B-like_N"/>
</dbReference>
<dbReference type="Proteomes" id="UP001187859">
    <property type="component" value="Unassembled WGS sequence"/>
</dbReference>
<dbReference type="AlphaFoldDB" id="A0AAE4TNF2"/>
<evidence type="ECO:0000259" key="2">
    <source>
        <dbReference type="Pfam" id="PF03102"/>
    </source>
</evidence>
<organism evidence="3 4">
    <name type="scientific">Shewanella xiamenensis</name>
    <dbReference type="NCBI Taxonomy" id="332186"/>
    <lineage>
        <taxon>Bacteria</taxon>
        <taxon>Pseudomonadati</taxon>
        <taxon>Pseudomonadota</taxon>
        <taxon>Gammaproteobacteria</taxon>
        <taxon>Alteromonadales</taxon>
        <taxon>Shewanellaceae</taxon>
        <taxon>Shewanella</taxon>
    </lineage>
</organism>
<feature type="domain" description="PseI/NeuA/B-like" evidence="2">
    <location>
        <begin position="27"/>
        <end position="254"/>
    </location>
</feature>
<dbReference type="Gene3D" id="3.20.20.70">
    <property type="entry name" value="Aldolase class I"/>
    <property type="match status" value="1"/>
</dbReference>
<evidence type="ECO:0000256" key="1">
    <source>
        <dbReference type="SAM" id="MobiDB-lite"/>
    </source>
</evidence>
<dbReference type="SUPFAM" id="SSF51569">
    <property type="entry name" value="Aldolase"/>
    <property type="match status" value="1"/>
</dbReference>
<dbReference type="InterPro" id="IPR051690">
    <property type="entry name" value="PseI-like"/>
</dbReference>
<evidence type="ECO:0000313" key="3">
    <source>
        <dbReference type="EMBL" id="MDV5391045.1"/>
    </source>
</evidence>
<proteinExistence type="predicted"/>
<reference evidence="3" key="1">
    <citation type="submission" date="2023-05" db="EMBL/GenBank/DDBJ databases">
        <title>Colonisation of extended spectrum b-lactamase- and carbapenemase-producing bacteria on hospital surfaces from low- and middle-income countries.</title>
        <authorList>
            <person name="Nieto-Rosado M."/>
            <person name="Sands K."/>
            <person name="Iregbu K."/>
            <person name="Zahra R."/>
            <person name="Mazarati J.B."/>
            <person name="Mehtar S."/>
            <person name="Barnards-Group B."/>
            <person name="Walsh T.R."/>
        </authorList>
    </citation>
    <scope>NUCLEOTIDE SEQUENCE</scope>
    <source>
        <strain evidence="3">PP-E493</strain>
    </source>
</reference>
<feature type="region of interest" description="Disordered" evidence="1">
    <location>
        <begin position="262"/>
        <end position="290"/>
    </location>
</feature>
<evidence type="ECO:0000313" key="4">
    <source>
        <dbReference type="Proteomes" id="UP001187859"/>
    </source>
</evidence>
<sequence>MTNHSPLFIAEVSSNHHRDLQRCIEFIKTAADIGCDAVKFQLFKIEELFAPEILSKSEMHRKRKQWELPVSFLPQLKQSCDEYGIQFSCTPFYLDAVAELEPFVDFYKIASYELLWDDLLAACAKTGKPVVISAGMATIEEIDHALKTLKENGASDITLLHCVSAYPTPERECNLAVLGSFRNRYQVKVGWSDHTVSSAVINRAVHRWEADVVEFHLDLDETGDEYAAGHCWLPQQIATVIQGVKLATVIDGNPVKQFVASEASDREWRADPQDGLRPMKSQREKFGVSE</sequence>
<dbReference type="PANTHER" id="PTHR42966">
    <property type="entry name" value="N-ACETYLNEURAMINATE SYNTHASE"/>
    <property type="match status" value="1"/>
</dbReference>
<dbReference type="Pfam" id="PF03102">
    <property type="entry name" value="NeuB"/>
    <property type="match status" value="1"/>
</dbReference>
<comment type="caution">
    <text evidence="3">The sequence shown here is derived from an EMBL/GenBank/DDBJ whole genome shotgun (WGS) entry which is preliminary data.</text>
</comment>
<dbReference type="RefSeq" id="WP_037424841.1">
    <property type="nucleotide sequence ID" value="NZ_AP026732.1"/>
</dbReference>
<name>A0AAE4TNF2_9GAMM</name>
<dbReference type="GO" id="GO:0016051">
    <property type="term" value="P:carbohydrate biosynthetic process"/>
    <property type="evidence" value="ECO:0007669"/>
    <property type="project" value="InterPro"/>
</dbReference>
<gene>
    <name evidence="3" type="ORF">QM089_12480</name>
</gene>
<dbReference type="GO" id="GO:0047444">
    <property type="term" value="F:N-acylneuraminate-9-phosphate synthase activity"/>
    <property type="evidence" value="ECO:0007669"/>
    <property type="project" value="TreeGrafter"/>
</dbReference>
<accession>A0AAE4TNF2</accession>
<dbReference type="EMBL" id="JASGOQ010000001">
    <property type="protein sequence ID" value="MDV5391045.1"/>
    <property type="molecule type" value="Genomic_DNA"/>
</dbReference>
<protein>
    <submittedName>
        <fullName evidence="3">N-acetylneuraminate synthase family protein</fullName>
    </submittedName>
</protein>
<feature type="compositionally biased region" description="Basic and acidic residues" evidence="1">
    <location>
        <begin position="281"/>
        <end position="290"/>
    </location>
</feature>